<feature type="transmembrane region" description="Helical" evidence="1">
    <location>
        <begin position="91"/>
        <end position="110"/>
    </location>
</feature>
<keyword evidence="3" id="KW-1185">Reference proteome</keyword>
<proteinExistence type="predicted"/>
<feature type="transmembrane region" description="Helical" evidence="1">
    <location>
        <begin position="116"/>
        <end position="134"/>
    </location>
</feature>
<dbReference type="Proteomes" id="UP000313231">
    <property type="component" value="Unassembled WGS sequence"/>
</dbReference>
<keyword evidence="1" id="KW-0472">Membrane</keyword>
<keyword evidence="1" id="KW-1133">Transmembrane helix</keyword>
<dbReference type="AlphaFoldDB" id="A0A5C4VZ26"/>
<comment type="caution">
    <text evidence="2">The sequence shown here is derived from an EMBL/GenBank/DDBJ whole genome shotgun (WGS) entry which is preliminary data.</text>
</comment>
<evidence type="ECO:0000256" key="1">
    <source>
        <dbReference type="SAM" id="Phobius"/>
    </source>
</evidence>
<accession>A0A5C4VZ26</accession>
<evidence type="ECO:0000313" key="3">
    <source>
        <dbReference type="Proteomes" id="UP000313231"/>
    </source>
</evidence>
<keyword evidence="1" id="KW-0812">Transmembrane</keyword>
<name>A0A5C4VZ26_9ACTN</name>
<dbReference type="RefSeq" id="WP_139622629.1">
    <property type="nucleotide sequence ID" value="NZ_VDMP01000022.1"/>
</dbReference>
<organism evidence="2 3">
    <name type="scientific">Nocardioides albidus</name>
    <dbReference type="NCBI Taxonomy" id="1517589"/>
    <lineage>
        <taxon>Bacteria</taxon>
        <taxon>Bacillati</taxon>
        <taxon>Actinomycetota</taxon>
        <taxon>Actinomycetes</taxon>
        <taxon>Propionibacteriales</taxon>
        <taxon>Nocardioidaceae</taxon>
        <taxon>Nocardioides</taxon>
    </lineage>
</organism>
<feature type="transmembrane region" description="Helical" evidence="1">
    <location>
        <begin position="60"/>
        <end position="79"/>
    </location>
</feature>
<reference evidence="2 3" key="1">
    <citation type="journal article" date="2016" name="Int. J. Syst. Evol. Microbiol.">
        <title>Nocardioides albidus sp. nov., an actinobacterium isolated from garden soil.</title>
        <authorList>
            <person name="Singh H."/>
            <person name="Du J."/>
            <person name="Trinh H."/>
            <person name="Won K."/>
            <person name="Yang J.E."/>
            <person name="Yin C."/>
            <person name="Kook M."/>
            <person name="Yi T.H."/>
        </authorList>
    </citation>
    <scope>NUCLEOTIDE SEQUENCE [LARGE SCALE GENOMIC DNA]</scope>
    <source>
        <strain evidence="2 3">CCTCC AB 2015297</strain>
    </source>
</reference>
<feature type="transmembrane region" description="Helical" evidence="1">
    <location>
        <begin position="36"/>
        <end position="54"/>
    </location>
</feature>
<gene>
    <name evidence="2" type="ORF">FHP29_09575</name>
</gene>
<sequence>MTFIDVPDRLWMLAAAGFCALIAAGLGLTGGPYRPAAIAFAIFGVAHIVCSFDLDLPPIVLSPGLVVVLVGLAITGVKVLNEGMVQGGSRYVPLIVSATCITMPMGHMLFGDTGHQASIILLGIAFAALALPLAQVRQSRPLDAIHAGRA</sequence>
<protein>
    <submittedName>
        <fullName evidence="2">Uncharacterized protein</fullName>
    </submittedName>
</protein>
<evidence type="ECO:0000313" key="2">
    <source>
        <dbReference type="EMBL" id="TNM41234.1"/>
    </source>
</evidence>
<feature type="transmembrane region" description="Helical" evidence="1">
    <location>
        <begin position="12"/>
        <end position="29"/>
    </location>
</feature>
<dbReference type="EMBL" id="VDMP01000022">
    <property type="protein sequence ID" value="TNM41234.1"/>
    <property type="molecule type" value="Genomic_DNA"/>
</dbReference>